<feature type="transmembrane region" description="Helical" evidence="1">
    <location>
        <begin position="126"/>
        <end position="146"/>
    </location>
</feature>
<dbReference type="Proteomes" id="UP000186666">
    <property type="component" value="Unassembled WGS sequence"/>
</dbReference>
<feature type="transmembrane region" description="Helical" evidence="1">
    <location>
        <begin position="78"/>
        <end position="105"/>
    </location>
</feature>
<feature type="transmembrane region" description="Helical" evidence="1">
    <location>
        <begin position="166"/>
        <end position="187"/>
    </location>
</feature>
<name>A0ABY1KD67_9BACL</name>
<proteinExistence type="predicted"/>
<reference evidence="2 3" key="1">
    <citation type="submission" date="2017-01" db="EMBL/GenBank/DDBJ databases">
        <authorList>
            <person name="Varghese N."/>
            <person name="Submissions S."/>
        </authorList>
    </citation>
    <scope>NUCLEOTIDE SEQUENCE [LARGE SCALE GENOMIC DNA]</scope>
    <source>
        <strain evidence="2 3">ATCC 23464</strain>
    </source>
</reference>
<dbReference type="EMBL" id="FTNK01000025">
    <property type="protein sequence ID" value="SIR63558.1"/>
    <property type="molecule type" value="Genomic_DNA"/>
</dbReference>
<keyword evidence="1" id="KW-1133">Transmembrane helix</keyword>
<feature type="transmembrane region" description="Helical" evidence="1">
    <location>
        <begin position="235"/>
        <end position="255"/>
    </location>
</feature>
<organism evidence="2 3">
    <name type="scientific">Paenibacillus macquariensis</name>
    <dbReference type="NCBI Taxonomy" id="948756"/>
    <lineage>
        <taxon>Bacteria</taxon>
        <taxon>Bacillati</taxon>
        <taxon>Bacillota</taxon>
        <taxon>Bacilli</taxon>
        <taxon>Bacillales</taxon>
        <taxon>Paenibacillaceae</taxon>
        <taxon>Paenibacillus</taxon>
    </lineage>
</organism>
<keyword evidence="3" id="KW-1185">Reference proteome</keyword>
<gene>
    <name evidence="2" type="ORF">SAMN05421578_12527</name>
</gene>
<comment type="caution">
    <text evidence="2">The sequence shown here is derived from an EMBL/GenBank/DDBJ whole genome shotgun (WGS) entry which is preliminary data.</text>
</comment>
<feature type="transmembrane region" description="Helical" evidence="1">
    <location>
        <begin position="208"/>
        <end position="229"/>
    </location>
</feature>
<protein>
    <submittedName>
        <fullName evidence="2">Uncharacterized protein</fullName>
    </submittedName>
</protein>
<sequence>MRSNIAQGWKSLKNQFYVVIILFLYHLLFGYFLYRLVNSAVVPLLQRYPDPPPTELSQILFYIEGQLDLAHSSTVHNYLWILLGMLLLRMLITPFIHSGIFYGLHQERKGEMGAFFFQGMRRCWKPVMLCYWIETLFVLAPAYWLLPKLYTIAMNGFMSPSTLIQAIPWIVGWFLYRYVIHQIILYMQFGITDDESLFSSTWICLRHVLSVIGISLILGALSLLLFCLFTGLSLFWTGILALILQQAYPLITCLFKMWNITSQFNVWATKLSKNKK</sequence>
<keyword evidence="1" id="KW-0812">Transmembrane</keyword>
<dbReference type="RefSeq" id="WP_068591036.1">
    <property type="nucleotide sequence ID" value="NZ_FTNK01000025.1"/>
</dbReference>
<feature type="transmembrane region" description="Helical" evidence="1">
    <location>
        <begin position="16"/>
        <end position="34"/>
    </location>
</feature>
<evidence type="ECO:0000256" key="1">
    <source>
        <dbReference type="SAM" id="Phobius"/>
    </source>
</evidence>
<evidence type="ECO:0000313" key="2">
    <source>
        <dbReference type="EMBL" id="SIR63558.1"/>
    </source>
</evidence>
<accession>A0ABY1KD67</accession>
<evidence type="ECO:0000313" key="3">
    <source>
        <dbReference type="Proteomes" id="UP000186666"/>
    </source>
</evidence>
<keyword evidence="1" id="KW-0472">Membrane</keyword>